<accession>B5IA65</accession>
<organism evidence="1 2">
    <name type="scientific">Aciduliprofundum boonei (strain DSM 19572 / T469)</name>
    <dbReference type="NCBI Taxonomy" id="439481"/>
    <lineage>
        <taxon>Archaea</taxon>
        <taxon>Methanobacteriati</taxon>
        <taxon>Thermoplasmatota</taxon>
        <taxon>DHVE2 group</taxon>
        <taxon>Candidatus Aciduliprofundum</taxon>
    </lineage>
</organism>
<proteinExistence type="predicted"/>
<evidence type="ECO:0000313" key="2">
    <source>
        <dbReference type="Proteomes" id="UP000001400"/>
    </source>
</evidence>
<reference evidence="1" key="1">
    <citation type="submission" date="2010-02" db="EMBL/GenBank/DDBJ databases">
        <title>Complete sequence of Aciduliprofundum boonei T469.</title>
        <authorList>
            <consortium name="US DOE Joint Genome Institute"/>
            <person name="Lucas S."/>
            <person name="Copeland A."/>
            <person name="Lapidus A."/>
            <person name="Cheng J.-F."/>
            <person name="Bruce D."/>
            <person name="Goodwin L."/>
            <person name="Pitluck S."/>
            <person name="Saunders E."/>
            <person name="Detter J.C."/>
            <person name="Han C."/>
            <person name="Tapia R."/>
            <person name="Land M."/>
            <person name="Hauser L."/>
            <person name="Kyrpides N."/>
            <person name="Mikhailova N."/>
            <person name="Flores G."/>
            <person name="Reysenbach A.-L."/>
            <person name="Woyke T."/>
        </authorList>
    </citation>
    <scope>NUCLEOTIDE SEQUENCE</scope>
    <source>
        <strain evidence="1">T469</strain>
    </source>
</reference>
<dbReference type="STRING" id="439481.Aboo_0488"/>
<evidence type="ECO:0008006" key="3">
    <source>
        <dbReference type="Google" id="ProtNLM"/>
    </source>
</evidence>
<dbReference type="HOGENOM" id="CLU_2327115_0_0_2"/>
<keyword evidence="2" id="KW-1185">Reference proteome</keyword>
<dbReference type="RefSeq" id="WP_008082181.1">
    <property type="nucleotide sequence ID" value="NC_013926.1"/>
</dbReference>
<gene>
    <name evidence="1" type="ordered locus">Aboo_0488</name>
</gene>
<dbReference type="Proteomes" id="UP000001400">
    <property type="component" value="Chromosome"/>
</dbReference>
<dbReference type="GeneID" id="8827433"/>
<dbReference type="KEGG" id="abi:Aboo_0488"/>
<dbReference type="eggNOG" id="arCOG07411">
    <property type="taxonomic scope" value="Archaea"/>
</dbReference>
<sequence>MYWDWLLFLQIILSLLALTFIILGALTAYFGSGKSRAAGISLLVVGIIIPIIMYFVWWMNSPGYFTNNILMPSLLYIGGGLIGVIIGFLVFLGIIMKT</sequence>
<protein>
    <recommendedName>
        <fullName evidence="3">Major facilitator superfamily (MFS) profile domain-containing protein</fullName>
    </recommendedName>
</protein>
<evidence type="ECO:0000313" key="1">
    <source>
        <dbReference type="EMBL" id="ADD08299.1"/>
    </source>
</evidence>
<dbReference type="EMBL" id="CP001941">
    <property type="protein sequence ID" value="ADD08299.1"/>
    <property type="molecule type" value="Genomic_DNA"/>
</dbReference>
<name>B5IA65_ACIB4</name>
<dbReference type="AlphaFoldDB" id="B5IA65"/>
<dbReference type="OrthoDB" id="365546at2157"/>